<organism evidence="1">
    <name type="scientific">marine sediment metagenome</name>
    <dbReference type="NCBI Taxonomy" id="412755"/>
    <lineage>
        <taxon>unclassified sequences</taxon>
        <taxon>metagenomes</taxon>
        <taxon>ecological metagenomes</taxon>
    </lineage>
</organism>
<reference evidence="1" key="1">
    <citation type="journal article" date="2015" name="Nature">
        <title>Complex archaea that bridge the gap between prokaryotes and eukaryotes.</title>
        <authorList>
            <person name="Spang A."/>
            <person name="Saw J.H."/>
            <person name="Jorgensen S.L."/>
            <person name="Zaremba-Niedzwiedzka K."/>
            <person name="Martijn J."/>
            <person name="Lind A.E."/>
            <person name="van Eijk R."/>
            <person name="Schleper C."/>
            <person name="Guy L."/>
            <person name="Ettema T.J."/>
        </authorList>
    </citation>
    <scope>NUCLEOTIDE SEQUENCE</scope>
</reference>
<protein>
    <submittedName>
        <fullName evidence="1">Uncharacterized protein</fullName>
    </submittedName>
</protein>
<sequence length="54" mass="6626">DDKNYILVRKRLELEKRRAIKILTDLKEQDKIKTISKPKSLIYQKELRKLRCKK</sequence>
<evidence type="ECO:0000313" key="1">
    <source>
        <dbReference type="EMBL" id="KKL59825.1"/>
    </source>
</evidence>
<comment type="caution">
    <text evidence="1">The sequence shown here is derived from an EMBL/GenBank/DDBJ whole genome shotgun (WGS) entry which is preliminary data.</text>
</comment>
<accession>A0A0F9FR63</accession>
<dbReference type="AlphaFoldDB" id="A0A0F9FR63"/>
<feature type="non-terminal residue" evidence="1">
    <location>
        <position position="1"/>
    </location>
</feature>
<name>A0A0F9FR63_9ZZZZ</name>
<dbReference type="EMBL" id="LAZR01029356">
    <property type="protein sequence ID" value="KKL59825.1"/>
    <property type="molecule type" value="Genomic_DNA"/>
</dbReference>
<gene>
    <name evidence="1" type="ORF">LCGC14_2211490</name>
</gene>
<proteinExistence type="predicted"/>